<dbReference type="Proteomes" id="UP000294003">
    <property type="component" value="Unassembled WGS sequence"/>
</dbReference>
<dbReference type="PROSITE" id="PS51387">
    <property type="entry name" value="FAD_PCMH"/>
    <property type="match status" value="1"/>
</dbReference>
<keyword evidence="3" id="KW-0285">Flavoprotein</keyword>
<dbReference type="InterPro" id="IPR012951">
    <property type="entry name" value="BBE"/>
</dbReference>
<evidence type="ECO:0000313" key="9">
    <source>
        <dbReference type="Proteomes" id="UP000294003"/>
    </source>
</evidence>
<evidence type="ECO:0000256" key="1">
    <source>
        <dbReference type="ARBA" id="ARBA00001974"/>
    </source>
</evidence>
<comment type="caution">
    <text evidence="8">The sequence shown here is derived from an EMBL/GenBank/DDBJ whole genome shotgun (WGS) entry which is preliminary data.</text>
</comment>
<dbReference type="Gene3D" id="3.40.462.20">
    <property type="match status" value="1"/>
</dbReference>
<feature type="signal peptide" evidence="6">
    <location>
        <begin position="1"/>
        <end position="19"/>
    </location>
</feature>
<dbReference type="SUPFAM" id="SSF55103">
    <property type="entry name" value="FAD-linked oxidases, C-terminal domain"/>
    <property type="match status" value="1"/>
</dbReference>
<dbReference type="Gene3D" id="3.30.465.10">
    <property type="match status" value="1"/>
</dbReference>
<evidence type="ECO:0000256" key="4">
    <source>
        <dbReference type="ARBA" id="ARBA00022827"/>
    </source>
</evidence>
<dbReference type="InterPro" id="IPR036318">
    <property type="entry name" value="FAD-bd_PCMH-like_sf"/>
</dbReference>
<evidence type="ECO:0000256" key="6">
    <source>
        <dbReference type="SAM" id="SignalP"/>
    </source>
</evidence>
<evidence type="ECO:0000313" key="8">
    <source>
        <dbReference type="EMBL" id="RYO83505.1"/>
    </source>
</evidence>
<dbReference type="PANTHER" id="PTHR42973">
    <property type="entry name" value="BINDING OXIDOREDUCTASE, PUTATIVE (AFU_ORTHOLOGUE AFUA_1G17690)-RELATED"/>
    <property type="match status" value="1"/>
</dbReference>
<protein>
    <recommendedName>
        <fullName evidence="7">FAD-binding PCMH-type domain-containing protein</fullName>
    </recommendedName>
</protein>
<evidence type="ECO:0000256" key="3">
    <source>
        <dbReference type="ARBA" id="ARBA00022630"/>
    </source>
</evidence>
<evidence type="ECO:0000256" key="5">
    <source>
        <dbReference type="ARBA" id="ARBA00023002"/>
    </source>
</evidence>
<feature type="chain" id="PRO_5046327876" description="FAD-binding PCMH-type domain-containing protein" evidence="6">
    <location>
        <begin position="20"/>
        <end position="522"/>
    </location>
</feature>
<keyword evidence="4" id="KW-0274">FAD</keyword>
<feature type="domain" description="FAD-binding PCMH-type" evidence="7">
    <location>
        <begin position="74"/>
        <end position="245"/>
    </location>
</feature>
<organism evidence="8 9">
    <name type="scientific">Monosporascus cannonballus</name>
    <dbReference type="NCBI Taxonomy" id="155416"/>
    <lineage>
        <taxon>Eukaryota</taxon>
        <taxon>Fungi</taxon>
        <taxon>Dikarya</taxon>
        <taxon>Ascomycota</taxon>
        <taxon>Pezizomycotina</taxon>
        <taxon>Sordariomycetes</taxon>
        <taxon>Xylariomycetidae</taxon>
        <taxon>Xylariales</taxon>
        <taxon>Xylariales incertae sedis</taxon>
        <taxon>Monosporascus</taxon>
    </lineage>
</organism>
<dbReference type="InterPro" id="IPR006094">
    <property type="entry name" value="Oxid_FAD_bind_N"/>
</dbReference>
<reference evidence="8 9" key="1">
    <citation type="submission" date="2018-06" db="EMBL/GenBank/DDBJ databases">
        <title>Complete Genomes of Monosporascus.</title>
        <authorList>
            <person name="Robinson A.J."/>
            <person name="Natvig D.O."/>
        </authorList>
    </citation>
    <scope>NUCLEOTIDE SEQUENCE [LARGE SCALE GENOMIC DNA]</scope>
    <source>
        <strain evidence="8 9">CBS 609.92</strain>
    </source>
</reference>
<dbReference type="InterPro" id="IPR016166">
    <property type="entry name" value="FAD-bd_PCMH"/>
</dbReference>
<gene>
    <name evidence="8" type="ORF">DL762_006096</name>
</gene>
<name>A0ABY0H3I3_9PEZI</name>
<keyword evidence="9" id="KW-1185">Reference proteome</keyword>
<dbReference type="InterPro" id="IPR016169">
    <property type="entry name" value="FAD-bd_PCMH_sub2"/>
</dbReference>
<dbReference type="Pfam" id="PF08031">
    <property type="entry name" value="BBE"/>
    <property type="match status" value="1"/>
</dbReference>
<dbReference type="PANTHER" id="PTHR42973:SF39">
    <property type="entry name" value="FAD-BINDING PCMH-TYPE DOMAIN-CONTAINING PROTEIN"/>
    <property type="match status" value="1"/>
</dbReference>
<accession>A0ABY0H3I3</accession>
<dbReference type="InterPro" id="IPR016164">
    <property type="entry name" value="FAD-linked_Oxase-like_C"/>
</dbReference>
<keyword evidence="5" id="KW-0560">Oxidoreductase</keyword>
<comment type="similarity">
    <text evidence="2">Belongs to the oxygen-dependent FAD-linked oxidoreductase family.</text>
</comment>
<evidence type="ECO:0000256" key="2">
    <source>
        <dbReference type="ARBA" id="ARBA00005466"/>
    </source>
</evidence>
<dbReference type="Pfam" id="PF01565">
    <property type="entry name" value="FAD_binding_4"/>
    <property type="match status" value="1"/>
</dbReference>
<proteinExistence type="inferred from homology"/>
<keyword evidence="6" id="KW-0732">Signal</keyword>
<sequence>MLSRVTLTIWAALAWITVAIPTWQASSGKDLVQLLEKRAAKPSLSLNFTISSSASISYPGSPSWEADTYRWSDWNPPLFGVAFLPATEQDVKTGLQYLAEHNITFLATSGGHGSTITLASVHDGVAINLTNFRNVTFNGAEQTISVGAGAHFHDIWTTAYAAGRELPLSSACVGVGGTTVGGGHGWLQGKYGLVIDAIVSMRVALWNGTIINASATENSDLFWAMRGAGHNFGILLEFTLKTWPQTNGGRVYNADMAFTDQSLEGVVRVLNDIIPTQPAELGMDFVMFTNATTNSTQLFIGLAYFGDSAEGEKFTARFASSTETAIERTFLNETMVRWDQFSDVAVGGFIDVACGSESSSEIDADQLKVNVYTANAKLFDIPLTREVYSAYVDFVRDNPLAARSTVLYEIFAQQAMRAQNASETAYPNRNHADILVLFQGIFTDSNVSAAVDEWGKKWRDQTTQHSGFPKQHVYVNYAHGDEPLQSMYGYEPWRLERLRNLKAKYDPRGLFNHFNSVLGAVA</sequence>
<dbReference type="EMBL" id="QJNS01000186">
    <property type="protein sequence ID" value="RYO83505.1"/>
    <property type="molecule type" value="Genomic_DNA"/>
</dbReference>
<comment type="cofactor">
    <cofactor evidence="1">
        <name>FAD</name>
        <dbReference type="ChEBI" id="CHEBI:57692"/>
    </cofactor>
</comment>
<dbReference type="SUPFAM" id="SSF56176">
    <property type="entry name" value="FAD-binding/transporter-associated domain-like"/>
    <property type="match status" value="1"/>
</dbReference>
<evidence type="ECO:0000259" key="7">
    <source>
        <dbReference type="PROSITE" id="PS51387"/>
    </source>
</evidence>
<dbReference type="InterPro" id="IPR050416">
    <property type="entry name" value="FAD-linked_Oxidoreductase"/>
</dbReference>